<dbReference type="CDD" id="cd04275">
    <property type="entry name" value="ZnMc_pappalysin_like"/>
    <property type="match status" value="1"/>
</dbReference>
<gene>
    <name evidence="10" type="ORF">ACFOEK_08265</name>
</gene>
<proteinExistence type="inferred from homology"/>
<evidence type="ECO:0000259" key="9">
    <source>
        <dbReference type="Pfam" id="PF05572"/>
    </source>
</evidence>
<comment type="caution">
    <text evidence="10">The sequence shown here is derived from an EMBL/GenBank/DDBJ whole genome shotgun (WGS) entry which is preliminary data.</text>
</comment>
<dbReference type="Proteomes" id="UP001595476">
    <property type="component" value="Unassembled WGS sequence"/>
</dbReference>
<evidence type="ECO:0000256" key="7">
    <source>
        <dbReference type="ARBA" id="ARBA00023049"/>
    </source>
</evidence>
<evidence type="ECO:0000256" key="1">
    <source>
        <dbReference type="ARBA" id="ARBA00008721"/>
    </source>
</evidence>
<keyword evidence="8" id="KW-1015">Disulfide bond</keyword>
<evidence type="ECO:0000256" key="8">
    <source>
        <dbReference type="ARBA" id="ARBA00023157"/>
    </source>
</evidence>
<feature type="domain" description="Peptidase M43 pregnancy-associated plasma-A" evidence="9">
    <location>
        <begin position="137"/>
        <end position="281"/>
    </location>
</feature>
<name>A0ABV7HAW7_9GAMM</name>
<keyword evidence="2" id="KW-0645">Protease</keyword>
<evidence type="ECO:0000313" key="11">
    <source>
        <dbReference type="Proteomes" id="UP001595476"/>
    </source>
</evidence>
<dbReference type="EMBL" id="JBHRSZ010000004">
    <property type="protein sequence ID" value="MFC3151019.1"/>
    <property type="molecule type" value="Genomic_DNA"/>
</dbReference>
<evidence type="ECO:0000256" key="4">
    <source>
        <dbReference type="ARBA" id="ARBA00022729"/>
    </source>
</evidence>
<dbReference type="PANTHER" id="PTHR47466">
    <property type="match status" value="1"/>
</dbReference>
<keyword evidence="3" id="KW-0479">Metal-binding</keyword>
<dbReference type="GO" id="GO:0008237">
    <property type="term" value="F:metallopeptidase activity"/>
    <property type="evidence" value="ECO:0007669"/>
    <property type="project" value="UniProtKB-KW"/>
</dbReference>
<accession>A0ABV7HAW7</accession>
<evidence type="ECO:0000313" key="10">
    <source>
        <dbReference type="EMBL" id="MFC3151019.1"/>
    </source>
</evidence>
<evidence type="ECO:0000256" key="5">
    <source>
        <dbReference type="ARBA" id="ARBA00022801"/>
    </source>
</evidence>
<dbReference type="RefSeq" id="WP_386719014.1">
    <property type="nucleotide sequence ID" value="NZ_JBHRSZ010000004.1"/>
</dbReference>
<keyword evidence="7 10" id="KW-0482">Metalloprotease</keyword>
<dbReference type="Pfam" id="PF05572">
    <property type="entry name" value="Peptidase_M43"/>
    <property type="match status" value="1"/>
</dbReference>
<reference evidence="11" key="1">
    <citation type="journal article" date="2019" name="Int. J. Syst. Evol. Microbiol.">
        <title>The Global Catalogue of Microorganisms (GCM) 10K type strain sequencing project: providing services to taxonomists for standard genome sequencing and annotation.</title>
        <authorList>
            <consortium name="The Broad Institute Genomics Platform"/>
            <consortium name="The Broad Institute Genome Sequencing Center for Infectious Disease"/>
            <person name="Wu L."/>
            <person name="Ma J."/>
        </authorList>
    </citation>
    <scope>NUCLEOTIDE SEQUENCE [LARGE SCALE GENOMIC DNA]</scope>
    <source>
        <strain evidence="11">KCTC 52438</strain>
    </source>
</reference>
<comment type="similarity">
    <text evidence="1">Belongs to the peptidase M43B family.</text>
</comment>
<keyword evidence="4" id="KW-0732">Signal</keyword>
<evidence type="ECO:0000256" key="2">
    <source>
        <dbReference type="ARBA" id="ARBA00022670"/>
    </source>
</evidence>
<sequence>MNKGLGYLLMVSGLVACGGGGGGGNSGTPLNPDPTEPSSVLTIPVVVHVLYEDEYPDSNLSDEKILSQIAVLNKDFRALNEDLNTVPEEFQPFVADVGIEFKMAEINPDGLPTNGITRTERSFVDLDGVHFTNAGGRDAWPTDQYLNIWLYDTADRNGNVGAVGRAQSPGGNPLTDGVVLDYRAIGTVPPFYGAHTKGRTATHEIGHWLDLRHIFATNGSCEASDLVDDTPTALNQYEGKPTHPSSSCGSNDMFMNFMDYSDDDVLVMFTKGQKERMRAVFEPGGGRYDLYLNITADND</sequence>
<evidence type="ECO:0000256" key="3">
    <source>
        <dbReference type="ARBA" id="ARBA00022723"/>
    </source>
</evidence>
<keyword evidence="11" id="KW-1185">Reference proteome</keyword>
<protein>
    <submittedName>
        <fullName evidence="10">Zinc metalloprotease</fullName>
    </submittedName>
</protein>
<dbReference type="SUPFAM" id="SSF55486">
    <property type="entry name" value="Metalloproteases ('zincins'), catalytic domain"/>
    <property type="match status" value="1"/>
</dbReference>
<organism evidence="10 11">
    <name type="scientific">Litoribrevibacter euphylliae</name>
    <dbReference type="NCBI Taxonomy" id="1834034"/>
    <lineage>
        <taxon>Bacteria</taxon>
        <taxon>Pseudomonadati</taxon>
        <taxon>Pseudomonadota</taxon>
        <taxon>Gammaproteobacteria</taxon>
        <taxon>Oceanospirillales</taxon>
        <taxon>Oceanospirillaceae</taxon>
        <taxon>Litoribrevibacter</taxon>
    </lineage>
</organism>
<keyword evidence="6" id="KW-0862">Zinc</keyword>
<dbReference type="PROSITE" id="PS51257">
    <property type="entry name" value="PROKAR_LIPOPROTEIN"/>
    <property type="match status" value="1"/>
</dbReference>
<dbReference type="Gene3D" id="3.40.390.10">
    <property type="entry name" value="Collagenase (Catalytic Domain)"/>
    <property type="match status" value="1"/>
</dbReference>
<dbReference type="InterPro" id="IPR024079">
    <property type="entry name" value="MetalloPept_cat_dom_sf"/>
</dbReference>
<keyword evidence="5" id="KW-0378">Hydrolase</keyword>
<dbReference type="PANTHER" id="PTHR47466:SF1">
    <property type="entry name" value="METALLOPROTEASE MEP1 (AFU_ORTHOLOGUE AFUA_1G07730)-RELATED"/>
    <property type="match status" value="1"/>
</dbReference>
<dbReference type="InterPro" id="IPR008754">
    <property type="entry name" value="Peptidase_M43"/>
</dbReference>
<evidence type="ECO:0000256" key="6">
    <source>
        <dbReference type="ARBA" id="ARBA00022833"/>
    </source>
</evidence>